<feature type="compositionally biased region" description="Basic and acidic residues" evidence="1">
    <location>
        <begin position="23"/>
        <end position="36"/>
    </location>
</feature>
<evidence type="ECO:0000313" key="2">
    <source>
        <dbReference type="EMBL" id="MCX3267443.1"/>
    </source>
</evidence>
<feature type="region of interest" description="Disordered" evidence="1">
    <location>
        <begin position="23"/>
        <end position="55"/>
    </location>
</feature>
<organism evidence="2 3">
    <name type="scientific">Pedobacter agri</name>
    <dbReference type="NCBI Taxonomy" id="454586"/>
    <lineage>
        <taxon>Bacteria</taxon>
        <taxon>Pseudomonadati</taxon>
        <taxon>Bacteroidota</taxon>
        <taxon>Sphingobacteriia</taxon>
        <taxon>Sphingobacteriales</taxon>
        <taxon>Sphingobacteriaceae</taxon>
        <taxon>Pedobacter</taxon>
    </lineage>
</organism>
<keyword evidence="3" id="KW-1185">Reference proteome</keyword>
<name>A0A9X3DGN5_9SPHI</name>
<accession>A0A9X3DGN5</accession>
<dbReference type="Proteomes" id="UP001142592">
    <property type="component" value="Unassembled WGS sequence"/>
</dbReference>
<proteinExistence type="predicted"/>
<reference evidence="2" key="1">
    <citation type="submission" date="2022-11" db="EMBL/GenBank/DDBJ databases">
        <authorList>
            <person name="Graham C."/>
            <person name="Newman J.D."/>
        </authorList>
    </citation>
    <scope>NUCLEOTIDE SEQUENCE</scope>
    <source>
        <strain evidence="2">DSM 19486</strain>
    </source>
</reference>
<evidence type="ECO:0000313" key="3">
    <source>
        <dbReference type="Proteomes" id="UP001142592"/>
    </source>
</evidence>
<comment type="caution">
    <text evidence="2">The sequence shown here is derived from an EMBL/GenBank/DDBJ whole genome shotgun (WGS) entry which is preliminary data.</text>
</comment>
<dbReference type="EMBL" id="JAPJUH010000008">
    <property type="protein sequence ID" value="MCX3267443.1"/>
    <property type="molecule type" value="Genomic_DNA"/>
</dbReference>
<feature type="compositionally biased region" description="Basic and acidic residues" evidence="1">
    <location>
        <begin position="43"/>
        <end position="55"/>
    </location>
</feature>
<dbReference type="RefSeq" id="WP_266271168.1">
    <property type="nucleotide sequence ID" value="NZ_JAPJUH010000008.1"/>
</dbReference>
<evidence type="ECO:0000256" key="1">
    <source>
        <dbReference type="SAM" id="MobiDB-lite"/>
    </source>
</evidence>
<gene>
    <name evidence="2" type="ORF">OQZ29_21970</name>
</gene>
<dbReference type="AlphaFoldDB" id="A0A9X3DGN5"/>
<sequence>MKDKLSIAHSGCFRKQKLYGYDQEKKKQAPIHKERSSISGNFKDIKTARKKLEQP</sequence>
<protein>
    <submittedName>
        <fullName evidence="2">Uncharacterized protein</fullName>
    </submittedName>
</protein>